<evidence type="ECO:0000313" key="1">
    <source>
        <dbReference type="EMBL" id="KAL3273138.1"/>
    </source>
</evidence>
<organism evidence="1 2">
    <name type="scientific">Cryptolaemus montrouzieri</name>
    <dbReference type="NCBI Taxonomy" id="559131"/>
    <lineage>
        <taxon>Eukaryota</taxon>
        <taxon>Metazoa</taxon>
        <taxon>Ecdysozoa</taxon>
        <taxon>Arthropoda</taxon>
        <taxon>Hexapoda</taxon>
        <taxon>Insecta</taxon>
        <taxon>Pterygota</taxon>
        <taxon>Neoptera</taxon>
        <taxon>Endopterygota</taxon>
        <taxon>Coleoptera</taxon>
        <taxon>Polyphaga</taxon>
        <taxon>Cucujiformia</taxon>
        <taxon>Coccinelloidea</taxon>
        <taxon>Coccinellidae</taxon>
        <taxon>Scymninae</taxon>
        <taxon>Scymnini</taxon>
        <taxon>Cryptolaemus</taxon>
    </lineage>
</organism>
<dbReference type="AlphaFoldDB" id="A0ABD2N378"/>
<protein>
    <submittedName>
        <fullName evidence="1">Uncharacterized protein</fullName>
    </submittedName>
</protein>
<reference evidence="1 2" key="1">
    <citation type="journal article" date="2021" name="BMC Biol.">
        <title>Horizontally acquired antibacterial genes associated with adaptive radiation of ladybird beetles.</title>
        <authorList>
            <person name="Li H.S."/>
            <person name="Tang X.F."/>
            <person name="Huang Y.H."/>
            <person name="Xu Z.Y."/>
            <person name="Chen M.L."/>
            <person name="Du X.Y."/>
            <person name="Qiu B.Y."/>
            <person name="Chen P.T."/>
            <person name="Zhang W."/>
            <person name="Slipinski A."/>
            <person name="Escalona H.E."/>
            <person name="Waterhouse R.M."/>
            <person name="Zwick A."/>
            <person name="Pang H."/>
        </authorList>
    </citation>
    <scope>NUCLEOTIDE SEQUENCE [LARGE SCALE GENOMIC DNA]</scope>
    <source>
        <strain evidence="1">SYSU2018</strain>
    </source>
</reference>
<dbReference type="Proteomes" id="UP001516400">
    <property type="component" value="Unassembled WGS sequence"/>
</dbReference>
<sequence>LENVLKGIHALYETFRRFRRQQTAEGRIPSPKRAWLDFAETILEDPKNSVSPSYRKN</sequence>
<accession>A0ABD2N378</accession>
<gene>
    <name evidence="1" type="ORF">HHI36_014592</name>
</gene>
<name>A0ABD2N378_9CUCU</name>
<feature type="non-terminal residue" evidence="1">
    <location>
        <position position="1"/>
    </location>
</feature>
<keyword evidence="2" id="KW-1185">Reference proteome</keyword>
<dbReference type="EMBL" id="JABFTP020000062">
    <property type="protein sequence ID" value="KAL3273138.1"/>
    <property type="molecule type" value="Genomic_DNA"/>
</dbReference>
<evidence type="ECO:0000313" key="2">
    <source>
        <dbReference type="Proteomes" id="UP001516400"/>
    </source>
</evidence>
<comment type="caution">
    <text evidence="1">The sequence shown here is derived from an EMBL/GenBank/DDBJ whole genome shotgun (WGS) entry which is preliminary data.</text>
</comment>
<proteinExistence type="predicted"/>